<gene>
    <name evidence="2" type="ORF">LQ384_18065</name>
</gene>
<dbReference type="EMBL" id="JAJNCO010000010">
    <property type="protein sequence ID" value="MCD2113019.1"/>
    <property type="molecule type" value="Genomic_DNA"/>
</dbReference>
<evidence type="ECO:0000259" key="1">
    <source>
        <dbReference type="Pfam" id="PF03756"/>
    </source>
</evidence>
<protein>
    <submittedName>
        <fullName evidence="2">A-factor biosynthesis protein</fullName>
    </submittedName>
</protein>
<feature type="domain" description="A-factor biosynthesis hotdog" evidence="1">
    <location>
        <begin position="28"/>
        <end position="161"/>
    </location>
</feature>
<accession>A0AAW4XJN6</accession>
<dbReference type="AlphaFoldDB" id="A0AAW4XJN6"/>
<name>A0AAW4XJN6_RHORH</name>
<proteinExistence type="predicted"/>
<dbReference type="InterPro" id="IPR005509">
    <property type="entry name" value="AfsA_hotdog_dom"/>
</dbReference>
<feature type="domain" description="A-factor biosynthesis hotdog" evidence="1">
    <location>
        <begin position="214"/>
        <end position="308"/>
    </location>
</feature>
<reference evidence="2" key="1">
    <citation type="submission" date="2021-11" db="EMBL/GenBank/DDBJ databases">
        <title>Development of a sustainable strategy for remediation of hydrocarbon-contaminated territories based on the waste exchange concept.</title>
        <authorList>
            <person name="Elkin A."/>
        </authorList>
    </citation>
    <scope>NUCLEOTIDE SEQUENCE</scope>
    <source>
        <strain evidence="2">IEGM 757</strain>
    </source>
</reference>
<dbReference type="Pfam" id="PF03756">
    <property type="entry name" value="AfsA"/>
    <property type="match status" value="2"/>
</dbReference>
<sequence>MEVVNGSSGSGDDVAVLSFESTVPRRHVHRQAVSEVFLTDCVRGPGPDRFVLGAQWPRLHGFYRSRSGRYDPMLLAETLRQCVIYLAHTRYRVSLGQRFVMQEIDISAEFERLVIGAGAAEVAVTAVVSDVRRRGSQVTALSAALEFAIAGRCVGSGRGRTVVLAAEEYDIVRWGEGGPRALGSVPRGVPVDPDVIGVPVVGDVVVGATVRPGRWRVLPDLSHPVLFDHPSDHLPGMLVLEAARQAARAELGDPEGDPVSMSVQFHQFVELDVPAEMVVSGLEEGSAGAHVVLEQQGRAMATATLRWAARATRVPGPGCGG</sequence>
<dbReference type="RefSeq" id="WP_120282670.1">
    <property type="nucleotide sequence ID" value="NZ_JAJNCO010000010.1"/>
</dbReference>
<dbReference type="InterPro" id="IPR047757">
    <property type="entry name" value="AfsA-like"/>
</dbReference>
<dbReference type="GO" id="GO:0016740">
    <property type="term" value="F:transferase activity"/>
    <property type="evidence" value="ECO:0007669"/>
    <property type="project" value="InterPro"/>
</dbReference>
<evidence type="ECO:0000313" key="3">
    <source>
        <dbReference type="Proteomes" id="UP001198630"/>
    </source>
</evidence>
<dbReference type="Proteomes" id="UP001198630">
    <property type="component" value="Unassembled WGS sequence"/>
</dbReference>
<organism evidence="2 3">
    <name type="scientific">Rhodococcus rhodochrous</name>
    <dbReference type="NCBI Taxonomy" id="1829"/>
    <lineage>
        <taxon>Bacteria</taxon>
        <taxon>Bacillati</taxon>
        <taxon>Actinomycetota</taxon>
        <taxon>Actinomycetes</taxon>
        <taxon>Mycobacteriales</taxon>
        <taxon>Nocardiaceae</taxon>
        <taxon>Rhodococcus</taxon>
    </lineage>
</organism>
<dbReference type="NCBIfam" id="NF041195">
    <property type="entry name" value="ScbA_BarX_GamBu"/>
    <property type="match status" value="1"/>
</dbReference>
<comment type="caution">
    <text evidence="2">The sequence shown here is derived from an EMBL/GenBank/DDBJ whole genome shotgun (WGS) entry which is preliminary data.</text>
</comment>
<evidence type="ECO:0000313" key="2">
    <source>
        <dbReference type="EMBL" id="MCD2113019.1"/>
    </source>
</evidence>